<geneLocation type="plasmid" evidence="8 9">
    <name>pTURPA.01</name>
</geneLocation>
<feature type="binding site" evidence="6">
    <location>
        <position position="105"/>
    </location>
    <ligand>
        <name>Zn(2+)</name>
        <dbReference type="ChEBI" id="CHEBI:29105"/>
    </ligand>
</feature>
<evidence type="ECO:0000313" key="9">
    <source>
        <dbReference type="Proteomes" id="UP000006048"/>
    </source>
</evidence>
<keyword evidence="9" id="KW-1185">Reference proteome</keyword>
<evidence type="ECO:0000313" key="8">
    <source>
        <dbReference type="EMBL" id="AFM14815.1"/>
    </source>
</evidence>
<evidence type="ECO:0000256" key="6">
    <source>
        <dbReference type="HAMAP-Rule" id="MF_01677"/>
    </source>
</evidence>
<dbReference type="PANTHER" id="PTHR10640:SF7">
    <property type="entry name" value="METHYLTHIORIBULOSE-1-PHOSPHATE DEHYDRATASE"/>
    <property type="match status" value="1"/>
</dbReference>
<comment type="pathway">
    <text evidence="6">Amino-acid biosynthesis; L-methionine biosynthesis via salvage pathway; L-methionine from S-methyl-5-thio-alpha-D-ribose 1-phosphate: step 2/6.</text>
</comment>
<dbReference type="EMBL" id="CP002960">
    <property type="protein sequence ID" value="AFM14815.1"/>
    <property type="molecule type" value="Genomic_DNA"/>
</dbReference>
<evidence type="ECO:0000256" key="1">
    <source>
        <dbReference type="ARBA" id="ARBA00022605"/>
    </source>
</evidence>
<gene>
    <name evidence="6" type="primary">mtnB</name>
    <name evidence="8" type="ordered locus">Turpa_0013</name>
</gene>
<organism evidence="8 9">
    <name type="scientific">Turneriella parva (strain ATCC BAA-1111 / DSM 21527 / NCTC 11395 / H)</name>
    <name type="common">Leptospira parva</name>
    <dbReference type="NCBI Taxonomy" id="869212"/>
    <lineage>
        <taxon>Bacteria</taxon>
        <taxon>Pseudomonadati</taxon>
        <taxon>Spirochaetota</taxon>
        <taxon>Spirochaetia</taxon>
        <taxon>Leptospirales</taxon>
        <taxon>Leptospiraceae</taxon>
        <taxon>Turneriella</taxon>
    </lineage>
</organism>
<dbReference type="InterPro" id="IPR001303">
    <property type="entry name" value="Aldolase_II/adducin_N"/>
</dbReference>
<dbReference type="RefSeq" id="WP_014805290.1">
    <property type="nucleotide sequence ID" value="NC_018021.1"/>
</dbReference>
<dbReference type="InterPro" id="IPR017714">
    <property type="entry name" value="MethylthioRu-1-P_deHdtase_MtnB"/>
</dbReference>
<reference evidence="8 9" key="1">
    <citation type="submission" date="2012-06" db="EMBL/GenBank/DDBJ databases">
        <title>The complete plasmid of genome of Turneriella parva DSM 21527.</title>
        <authorList>
            <consortium name="US DOE Joint Genome Institute (JGI-PGF)"/>
            <person name="Lucas S."/>
            <person name="Han J."/>
            <person name="Lapidus A."/>
            <person name="Bruce D."/>
            <person name="Goodwin L."/>
            <person name="Pitluck S."/>
            <person name="Peters L."/>
            <person name="Kyrpides N."/>
            <person name="Mavromatis K."/>
            <person name="Ivanova N."/>
            <person name="Mikhailova N."/>
            <person name="Chertkov O."/>
            <person name="Detter J.C."/>
            <person name="Tapia R."/>
            <person name="Han C."/>
            <person name="Land M."/>
            <person name="Hauser L."/>
            <person name="Markowitz V."/>
            <person name="Cheng J.-F."/>
            <person name="Hugenholtz P."/>
            <person name="Woyke T."/>
            <person name="Wu D."/>
            <person name="Gronow S."/>
            <person name="Wellnitz S."/>
            <person name="Brambilla E."/>
            <person name="Klenk H.-P."/>
            <person name="Eisen J.A."/>
        </authorList>
    </citation>
    <scope>NUCLEOTIDE SEQUENCE [LARGE SCALE GENOMIC DNA]</scope>
    <source>
        <strain evidence="9">ATCC BAA-1111 / DSM 21527 / NCTC 11395 / H</strain>
        <plasmid evidence="9">Plasmid pTURPA.01</plasmid>
    </source>
</reference>
<comment type="cofactor">
    <cofactor evidence="6">
        <name>Zn(2+)</name>
        <dbReference type="ChEBI" id="CHEBI:29105"/>
    </cofactor>
    <text evidence="6">Binds 1 zinc ion per subunit.</text>
</comment>
<evidence type="ECO:0000256" key="2">
    <source>
        <dbReference type="ARBA" id="ARBA00022723"/>
    </source>
</evidence>
<dbReference type="GO" id="GO:0008270">
    <property type="term" value="F:zinc ion binding"/>
    <property type="evidence" value="ECO:0007669"/>
    <property type="project" value="UniProtKB-UniRule"/>
</dbReference>
<dbReference type="GO" id="GO:0005737">
    <property type="term" value="C:cytoplasm"/>
    <property type="evidence" value="ECO:0007669"/>
    <property type="project" value="UniProtKB-UniRule"/>
</dbReference>
<accession>I4BC08</accession>
<dbReference type="AlphaFoldDB" id="I4BC08"/>
<dbReference type="NCBIfam" id="TIGR03328">
    <property type="entry name" value="salvage_mtnB"/>
    <property type="match status" value="1"/>
</dbReference>
<keyword evidence="3 6" id="KW-0862">Zinc</keyword>
<comment type="similarity">
    <text evidence="6">Belongs to the aldolase class II family. MtnB subfamily.</text>
</comment>
<dbReference type="HAMAP" id="MF_01677">
    <property type="entry name" value="Salvage_MtnB"/>
    <property type="match status" value="1"/>
</dbReference>
<dbReference type="PANTHER" id="PTHR10640">
    <property type="entry name" value="METHYLTHIORIBULOSE-1-PHOSPHATE DEHYDRATASE"/>
    <property type="match status" value="1"/>
</dbReference>
<dbReference type="KEGG" id="tpx:Turpa_0013"/>
<dbReference type="InterPro" id="IPR036409">
    <property type="entry name" value="Aldolase_II/adducin_N_sf"/>
</dbReference>
<dbReference type="Proteomes" id="UP000006048">
    <property type="component" value="Plasmid pTURPA.01"/>
</dbReference>
<feature type="binding site" evidence="6">
    <location>
        <position position="107"/>
    </location>
    <ligand>
        <name>Zn(2+)</name>
        <dbReference type="ChEBI" id="CHEBI:29105"/>
    </ligand>
</feature>
<feature type="domain" description="Class II aldolase/adducin N-terminal" evidence="7">
    <location>
        <begin position="13"/>
        <end position="208"/>
    </location>
</feature>
<dbReference type="Pfam" id="PF00596">
    <property type="entry name" value="Aldolase_II"/>
    <property type="match status" value="1"/>
</dbReference>
<dbReference type="EC" id="4.2.1.109" evidence="6"/>
<evidence type="ECO:0000256" key="3">
    <source>
        <dbReference type="ARBA" id="ARBA00022833"/>
    </source>
</evidence>
<dbReference type="GO" id="GO:0019509">
    <property type="term" value="P:L-methionine salvage from methylthioadenosine"/>
    <property type="evidence" value="ECO:0007669"/>
    <property type="project" value="UniProtKB-UniRule"/>
</dbReference>
<keyword evidence="2 6" id="KW-0479">Metal-binding</keyword>
<evidence type="ECO:0000256" key="5">
    <source>
        <dbReference type="ARBA" id="ARBA00023239"/>
    </source>
</evidence>
<comment type="function">
    <text evidence="6">Catalyzes the dehydration of methylthioribulose-1-phosphate (MTRu-1-P) into 2,3-diketo-5-methylthiopentyl-1-phosphate (DK-MTP-1-P).</text>
</comment>
<dbReference type="Gene3D" id="3.40.225.10">
    <property type="entry name" value="Class II aldolase/adducin N-terminal domain"/>
    <property type="match status" value="1"/>
</dbReference>
<proteinExistence type="inferred from homology"/>
<name>I4BC08_TURPD</name>
<dbReference type="SUPFAM" id="SSF53639">
    <property type="entry name" value="AraD/HMP-PK domain-like"/>
    <property type="match status" value="1"/>
</dbReference>
<keyword evidence="8" id="KW-0614">Plasmid</keyword>
<dbReference type="GO" id="GO:0046570">
    <property type="term" value="F:methylthioribulose 1-phosphate dehydratase activity"/>
    <property type="evidence" value="ECO:0007669"/>
    <property type="project" value="UniProtKB-UniRule"/>
</dbReference>
<sequence>MNQADLASTVVARQLAECGNLFHRWQWSLSTSSNYSALLPDSVVAISRSGVDKQFMTANDFLAVDLHGAPLANFKEIRPSAETELHCHIYRKAQGQALPIASVLHTHSKFAVYFSRRFAAEGVVRFSGFEMQKIFDGIDTHDSSIEVPIFANSQKMSDITEKFDAYLAKNAWPAAYLIEGHGVYAWGKSVYHAKQKLEALEHLFEQKYMEEK</sequence>
<dbReference type="SMART" id="SM01007">
    <property type="entry name" value="Aldolase_II"/>
    <property type="match status" value="1"/>
</dbReference>
<keyword evidence="4 6" id="KW-0486">Methionine biosynthesis</keyword>
<protein>
    <recommendedName>
        <fullName evidence="6">Methylthioribulose-1-phosphate dehydratase</fullName>
        <shortName evidence="6">MTRu-1-P dehydratase</shortName>
        <ecNumber evidence="6">4.2.1.109</ecNumber>
    </recommendedName>
</protein>
<dbReference type="OrthoDB" id="9805559at2"/>
<evidence type="ECO:0000256" key="4">
    <source>
        <dbReference type="ARBA" id="ARBA00023167"/>
    </source>
</evidence>
<dbReference type="UniPathway" id="UPA00904">
    <property type="reaction ID" value="UER00875"/>
</dbReference>
<comment type="catalytic activity">
    <reaction evidence="6">
        <text>5-(methylsulfanyl)-D-ribulose 1-phosphate = 5-methylsulfanyl-2,3-dioxopentyl phosphate + H2O</text>
        <dbReference type="Rhea" id="RHEA:15549"/>
        <dbReference type="ChEBI" id="CHEBI:15377"/>
        <dbReference type="ChEBI" id="CHEBI:58548"/>
        <dbReference type="ChEBI" id="CHEBI:58828"/>
        <dbReference type="EC" id="4.2.1.109"/>
    </reaction>
</comment>
<evidence type="ECO:0000259" key="7">
    <source>
        <dbReference type="SMART" id="SM01007"/>
    </source>
</evidence>
<keyword evidence="5 6" id="KW-0456">Lyase</keyword>
<dbReference type="HOGENOM" id="CLU_006033_4_1_12"/>
<keyword evidence="1 6" id="KW-0028">Amino-acid biosynthesis</keyword>